<dbReference type="InterPro" id="IPR050152">
    <property type="entry name" value="ChlB/BchB/BchZ"/>
</dbReference>
<dbReference type="AlphaFoldDB" id="A0AAE3EIP5"/>
<comment type="caution">
    <text evidence="5">The sequence shown here is derived from an EMBL/GenBank/DDBJ whole genome shotgun (WGS) entry which is preliminary data.</text>
</comment>
<evidence type="ECO:0000256" key="1">
    <source>
        <dbReference type="ARBA" id="ARBA00011002"/>
    </source>
</evidence>
<dbReference type="RefSeq" id="WP_230755990.1">
    <property type="nucleotide sequence ID" value="NZ_JAINWA010000003.1"/>
</dbReference>
<evidence type="ECO:0000313" key="6">
    <source>
        <dbReference type="Proteomes" id="UP001198163"/>
    </source>
</evidence>
<evidence type="ECO:0000259" key="4">
    <source>
        <dbReference type="Pfam" id="PF00148"/>
    </source>
</evidence>
<dbReference type="Proteomes" id="UP001198163">
    <property type="component" value="Unassembled WGS sequence"/>
</dbReference>
<evidence type="ECO:0000256" key="3">
    <source>
        <dbReference type="RuleBase" id="RU004021"/>
    </source>
</evidence>
<feature type="domain" description="Nitrogenase/oxidoreductase component 1" evidence="4">
    <location>
        <begin position="16"/>
        <end position="452"/>
    </location>
</feature>
<gene>
    <name evidence="5" type="ORF">K7J14_10640</name>
</gene>
<dbReference type="Gene3D" id="6.10.250.1090">
    <property type="match status" value="1"/>
</dbReference>
<dbReference type="PROSITE" id="PS00699">
    <property type="entry name" value="NITROGENASE_1_1"/>
    <property type="match status" value="1"/>
</dbReference>
<dbReference type="InterPro" id="IPR000510">
    <property type="entry name" value="Nase/OxRdtase_comp1"/>
</dbReference>
<evidence type="ECO:0000313" key="5">
    <source>
        <dbReference type="EMBL" id="MCD1655156.1"/>
    </source>
</evidence>
<keyword evidence="2 3" id="KW-0535">Nitrogen fixation</keyword>
<dbReference type="Pfam" id="PF00148">
    <property type="entry name" value="Oxidored_nitro"/>
    <property type="match status" value="1"/>
</dbReference>
<dbReference type="PANTHER" id="PTHR33712:SF7">
    <property type="entry name" value="LIGHT-INDEPENDENT PROTOCHLOROPHYLLIDE REDUCTASE SUBUNIT B"/>
    <property type="match status" value="1"/>
</dbReference>
<sequence>MKGKEFVSTRNPCKLCAPLGASIAFRGIEGCIPLVHGSQGCSTYIRRYGISHFREPIDIASSNFTESSAIFGGGENLKNAIANVSKQYEPKAIGIASTCLSETMGENIPMYLSQYEASRKGESGGPAIFYASTPSYSGTHMDGFHQAVFAAVKAFAGKPDENGENVQAACDDQPPADARKKINILSGFVSTEDLREIRDIVESFGADCILVPDYSESLDGSSWETYQKLPEGGTKIADIRNMNRAAGTISFDVSAREDRRAGLWLEKEFGVPCAPLYLPVGIEQTDKFFDELSRISGNPVPEKWTKTRGRLIDAYIDGHKYCSGKRAIVYGEEDFVLALSAFLDEIGITPVVAATGAKNPQFAHCLAAASPNSREAPVVADDSDFETVLSIAQDMKADLIIGNSKGYHLARNLKLPLVRAGFPVHDRMGGQRILHLGYRGTLSLFDSVCNALMQAKQESAESGWTYI</sequence>
<name>A0AAE3EIP5_9SPIR</name>
<dbReference type="PANTHER" id="PTHR33712">
    <property type="entry name" value="LIGHT-INDEPENDENT PROTOCHLOROPHYLLIDE REDUCTASE SUBUNIT B"/>
    <property type="match status" value="1"/>
</dbReference>
<dbReference type="EMBL" id="JAINWA010000003">
    <property type="protein sequence ID" value="MCD1655156.1"/>
    <property type="molecule type" value="Genomic_DNA"/>
</dbReference>
<keyword evidence="6" id="KW-1185">Reference proteome</keyword>
<protein>
    <submittedName>
        <fullName evidence="5">Nitrogenase</fullName>
    </submittedName>
</protein>
<dbReference type="GO" id="GO:0016163">
    <property type="term" value="F:nitrogenase activity"/>
    <property type="evidence" value="ECO:0007669"/>
    <property type="project" value="InterPro"/>
</dbReference>
<comment type="similarity">
    <text evidence="1 3">Belongs to the NifD/NifK/NifE/NifN family.</text>
</comment>
<organism evidence="5 6">
    <name type="scientific">Teretinema zuelzerae</name>
    <dbReference type="NCBI Taxonomy" id="156"/>
    <lineage>
        <taxon>Bacteria</taxon>
        <taxon>Pseudomonadati</taxon>
        <taxon>Spirochaetota</taxon>
        <taxon>Spirochaetia</taxon>
        <taxon>Spirochaetales</taxon>
        <taxon>Treponemataceae</taxon>
        <taxon>Teretinema</taxon>
    </lineage>
</organism>
<dbReference type="InterPro" id="IPR000318">
    <property type="entry name" value="Nase_comp1_CS"/>
</dbReference>
<proteinExistence type="inferred from homology"/>
<accession>A0AAE3EIP5</accession>
<reference evidence="5" key="1">
    <citation type="submission" date="2021-08" db="EMBL/GenBank/DDBJ databases">
        <title>Comparative analyses of Brucepasteria parasyntrophica and Teretinema zuelzerae.</title>
        <authorList>
            <person name="Song Y."/>
            <person name="Brune A."/>
        </authorList>
    </citation>
    <scope>NUCLEOTIDE SEQUENCE</scope>
    <source>
        <strain evidence="5">DSM 1903</strain>
    </source>
</reference>
<dbReference type="Gene3D" id="3.40.50.1980">
    <property type="entry name" value="Nitrogenase molybdenum iron protein domain"/>
    <property type="match status" value="3"/>
</dbReference>
<evidence type="ECO:0000256" key="2">
    <source>
        <dbReference type="ARBA" id="ARBA00023231"/>
    </source>
</evidence>
<dbReference type="SUPFAM" id="SSF53807">
    <property type="entry name" value="Helical backbone' metal receptor"/>
    <property type="match status" value="1"/>
</dbReference>